<dbReference type="Gene3D" id="3.60.15.10">
    <property type="entry name" value="Ribonuclease Z/Hydroxyacylglutathione hydrolase-like"/>
    <property type="match status" value="1"/>
</dbReference>
<reference evidence="2" key="1">
    <citation type="submission" date="2018-12" db="EMBL/GenBank/DDBJ databases">
        <title>Tengunoibacter tsumagoiensis gen. nov., sp. nov., Dictyobacter kobayashii sp. nov., D. alpinus sp. nov., and D. joshuensis sp. nov. and description of Dictyobacteraceae fam. nov. within the order Ktedonobacterales isolated from Tengu-no-mugimeshi.</title>
        <authorList>
            <person name="Wang C.M."/>
            <person name="Zheng Y."/>
            <person name="Sakai Y."/>
            <person name="Toyoda A."/>
            <person name="Minakuchi Y."/>
            <person name="Abe K."/>
            <person name="Yokota A."/>
            <person name="Yabe S."/>
        </authorList>
    </citation>
    <scope>NUCLEOTIDE SEQUENCE [LARGE SCALE GENOMIC DNA]</scope>
    <source>
        <strain evidence="2">Uno11</strain>
    </source>
</reference>
<dbReference type="SUPFAM" id="SSF56281">
    <property type="entry name" value="Metallo-hydrolase/oxidoreductase"/>
    <property type="match status" value="1"/>
</dbReference>
<sequence length="144" mass="16359">MIDGLMQLFGPRSFQQPHYQVRVHEITEDQFSIGDYHFDFLSLPPAGNHGLRFQWGGQTYAITGDSHFHAEEIELLTHSDLAIIDAGHISDAEIVELAVTTQARRIICSHLYRTLDGPQLQQQARQRGYQGTIQVGYDFLSFTL</sequence>
<dbReference type="Proteomes" id="UP000287188">
    <property type="component" value="Unassembled WGS sequence"/>
</dbReference>
<accession>A0A402ALA5</accession>
<protein>
    <recommendedName>
        <fullName evidence="3">Metallo-beta-lactamase domain-containing protein</fullName>
    </recommendedName>
</protein>
<dbReference type="InterPro" id="IPR036866">
    <property type="entry name" value="RibonucZ/Hydroxyglut_hydro"/>
</dbReference>
<comment type="caution">
    <text evidence="1">The sequence shown here is derived from an EMBL/GenBank/DDBJ whole genome shotgun (WGS) entry which is preliminary data.</text>
</comment>
<dbReference type="AlphaFoldDB" id="A0A402ALA5"/>
<evidence type="ECO:0008006" key="3">
    <source>
        <dbReference type="Google" id="ProtNLM"/>
    </source>
</evidence>
<dbReference type="EMBL" id="BIFS01000001">
    <property type="protein sequence ID" value="GCE19815.1"/>
    <property type="molecule type" value="Genomic_DNA"/>
</dbReference>
<name>A0A402ALA5_9CHLR</name>
<proteinExistence type="predicted"/>
<evidence type="ECO:0000313" key="1">
    <source>
        <dbReference type="EMBL" id="GCE19815.1"/>
    </source>
</evidence>
<organism evidence="1 2">
    <name type="scientific">Dictyobacter kobayashii</name>
    <dbReference type="NCBI Taxonomy" id="2014872"/>
    <lineage>
        <taxon>Bacteria</taxon>
        <taxon>Bacillati</taxon>
        <taxon>Chloroflexota</taxon>
        <taxon>Ktedonobacteria</taxon>
        <taxon>Ktedonobacterales</taxon>
        <taxon>Dictyobacteraceae</taxon>
        <taxon>Dictyobacter</taxon>
    </lineage>
</organism>
<dbReference type="RefSeq" id="WP_170207706.1">
    <property type="nucleotide sequence ID" value="NZ_BIFS01000001.1"/>
</dbReference>
<keyword evidence="2" id="KW-1185">Reference proteome</keyword>
<evidence type="ECO:0000313" key="2">
    <source>
        <dbReference type="Proteomes" id="UP000287188"/>
    </source>
</evidence>
<gene>
    <name evidence="1" type="ORF">KDK_36150</name>
</gene>